<reference evidence="2 3" key="1">
    <citation type="submission" date="2017-09" db="EMBL/GenBank/DDBJ databases">
        <title>WGS assembly of Aquilegia coerulea Goldsmith.</title>
        <authorList>
            <person name="Hodges S."/>
            <person name="Kramer E."/>
            <person name="Nordborg M."/>
            <person name="Tomkins J."/>
            <person name="Borevitz J."/>
            <person name="Derieg N."/>
            <person name="Yan J."/>
            <person name="Mihaltcheva S."/>
            <person name="Hayes R.D."/>
            <person name="Rokhsar D."/>
        </authorList>
    </citation>
    <scope>NUCLEOTIDE SEQUENCE [LARGE SCALE GENOMIC DNA]</scope>
    <source>
        <strain evidence="3">cv. Goldsmith</strain>
    </source>
</reference>
<keyword evidence="1" id="KW-0175">Coiled coil</keyword>
<feature type="coiled-coil region" evidence="1">
    <location>
        <begin position="142"/>
        <end position="176"/>
    </location>
</feature>
<dbReference type="AlphaFoldDB" id="A0A2G5EY48"/>
<dbReference type="OrthoDB" id="913780at2759"/>
<gene>
    <name evidence="2" type="ORF">AQUCO_00300301v1</name>
</gene>
<dbReference type="SUPFAM" id="SSF52833">
    <property type="entry name" value="Thioredoxin-like"/>
    <property type="match status" value="1"/>
</dbReference>
<protein>
    <recommendedName>
        <fullName evidence="4">Diacylglycerol O-acyltransferase 3, cytosolic</fullName>
    </recommendedName>
</protein>
<dbReference type="FunCoup" id="A0A2G5EY48">
    <property type="interactions" value="122"/>
</dbReference>
<name>A0A2G5EY48_AQUCA</name>
<evidence type="ECO:0008006" key="4">
    <source>
        <dbReference type="Google" id="ProtNLM"/>
    </source>
</evidence>
<dbReference type="InterPro" id="IPR036249">
    <property type="entry name" value="Thioredoxin-like_sf"/>
</dbReference>
<dbReference type="Proteomes" id="UP000230069">
    <property type="component" value="Unassembled WGS sequence"/>
</dbReference>
<dbReference type="STRING" id="218851.A0A2G5EY48"/>
<sequence length="370" mass="40202">MEVSGVVLRQLPCLSGTGIDTQSSKLSFSSSKNIGELRLLGHREGVSKVCLRSRKVCGIPSYGFSDGGHVDYYCLSPKAGMGIKKEKKNKEISEKASLKKKLKLVKGMSRDLLRFSSMGFCIEDAEDSLIGEIKGKKISEATEILLSQLQQLKAEEKELKRKKKEEKAKLKAAAEMNITKVCESSSSSSSESSDSECGEVVNVKSLRNQVIPEPYIEFDVPVQTMSTNPNIIIQQDQTRNMLEGIIIDRNVLNHGNESCSSVVVVAATAEKIEVCMGGKCKKSGASALLEEFQQRVGLEGAVVGCKCMGKCRDGPNVRIVNQCSNDVVDRPQTTNNNNPLCIGVGLEDVGVIVGNFFGQQDRKDIGLMVA</sequence>
<dbReference type="Gene3D" id="3.40.30.10">
    <property type="entry name" value="Glutaredoxin"/>
    <property type="match status" value="1"/>
</dbReference>
<evidence type="ECO:0000313" key="2">
    <source>
        <dbReference type="EMBL" id="PIA60688.1"/>
    </source>
</evidence>
<dbReference type="InParanoid" id="A0A2G5EY48"/>
<accession>A0A2G5EY48</accession>
<proteinExistence type="predicted"/>
<dbReference type="CDD" id="cd02980">
    <property type="entry name" value="TRX_Fd_family"/>
    <property type="match status" value="1"/>
</dbReference>
<evidence type="ECO:0000313" key="3">
    <source>
        <dbReference type="Proteomes" id="UP000230069"/>
    </source>
</evidence>
<organism evidence="2 3">
    <name type="scientific">Aquilegia coerulea</name>
    <name type="common">Rocky mountain columbine</name>
    <dbReference type="NCBI Taxonomy" id="218851"/>
    <lineage>
        <taxon>Eukaryota</taxon>
        <taxon>Viridiplantae</taxon>
        <taxon>Streptophyta</taxon>
        <taxon>Embryophyta</taxon>
        <taxon>Tracheophyta</taxon>
        <taxon>Spermatophyta</taxon>
        <taxon>Magnoliopsida</taxon>
        <taxon>Ranunculales</taxon>
        <taxon>Ranunculaceae</taxon>
        <taxon>Thalictroideae</taxon>
        <taxon>Aquilegia</taxon>
    </lineage>
</organism>
<keyword evidence="3" id="KW-1185">Reference proteome</keyword>
<dbReference type="EMBL" id="KZ305020">
    <property type="protein sequence ID" value="PIA60688.1"/>
    <property type="molecule type" value="Genomic_DNA"/>
</dbReference>
<evidence type="ECO:0000256" key="1">
    <source>
        <dbReference type="SAM" id="Coils"/>
    </source>
</evidence>